<dbReference type="InterPro" id="IPR003594">
    <property type="entry name" value="HATPase_dom"/>
</dbReference>
<dbReference type="EMBL" id="JAUSTP010000005">
    <property type="protein sequence ID" value="MDQ0189156.1"/>
    <property type="molecule type" value="Genomic_DNA"/>
</dbReference>
<keyword evidence="12 13" id="KW-0472">Membrane</keyword>
<evidence type="ECO:0000256" key="12">
    <source>
        <dbReference type="ARBA" id="ARBA00023136"/>
    </source>
</evidence>
<keyword evidence="4" id="KW-0597">Phosphoprotein</keyword>
<dbReference type="InterPro" id="IPR005467">
    <property type="entry name" value="His_kinase_dom"/>
</dbReference>
<dbReference type="InterPro" id="IPR036097">
    <property type="entry name" value="HisK_dim/P_sf"/>
</dbReference>
<evidence type="ECO:0000313" key="15">
    <source>
        <dbReference type="EMBL" id="MDQ0189156.1"/>
    </source>
</evidence>
<evidence type="ECO:0000256" key="10">
    <source>
        <dbReference type="ARBA" id="ARBA00022989"/>
    </source>
</evidence>
<keyword evidence="11" id="KW-0902">Two-component regulatory system</keyword>
<dbReference type="InterPro" id="IPR003661">
    <property type="entry name" value="HisK_dim/P_dom"/>
</dbReference>
<evidence type="ECO:0000256" key="8">
    <source>
        <dbReference type="ARBA" id="ARBA00022777"/>
    </source>
</evidence>
<proteinExistence type="predicted"/>
<dbReference type="EC" id="2.7.13.3" evidence="3"/>
<dbReference type="InterPro" id="IPR004358">
    <property type="entry name" value="Sig_transdc_His_kin-like_C"/>
</dbReference>
<dbReference type="GO" id="GO:0016301">
    <property type="term" value="F:kinase activity"/>
    <property type="evidence" value="ECO:0007669"/>
    <property type="project" value="UniProtKB-KW"/>
</dbReference>
<evidence type="ECO:0000256" key="9">
    <source>
        <dbReference type="ARBA" id="ARBA00022840"/>
    </source>
</evidence>
<dbReference type="PROSITE" id="PS50109">
    <property type="entry name" value="HIS_KIN"/>
    <property type="match status" value="1"/>
</dbReference>
<comment type="subcellular location">
    <subcellularLocation>
        <location evidence="2">Membrane</location>
    </subcellularLocation>
</comment>
<dbReference type="SUPFAM" id="SSF47384">
    <property type="entry name" value="Homodimeric domain of signal transducing histidine kinase"/>
    <property type="match status" value="1"/>
</dbReference>
<feature type="domain" description="Histidine kinase" evidence="14">
    <location>
        <begin position="190"/>
        <end position="406"/>
    </location>
</feature>
<keyword evidence="8 15" id="KW-0418">Kinase</keyword>
<gene>
    <name evidence="15" type="ORF">J2S03_000972</name>
</gene>
<dbReference type="RefSeq" id="WP_274455014.1">
    <property type="nucleotide sequence ID" value="NZ_CP067097.1"/>
</dbReference>
<dbReference type="PANTHER" id="PTHR45436:SF5">
    <property type="entry name" value="SENSOR HISTIDINE KINASE TRCS"/>
    <property type="match status" value="1"/>
</dbReference>
<comment type="caution">
    <text evidence="15">The sequence shown here is derived from an EMBL/GenBank/DDBJ whole genome shotgun (WGS) entry which is preliminary data.</text>
</comment>
<dbReference type="PANTHER" id="PTHR45436">
    <property type="entry name" value="SENSOR HISTIDINE KINASE YKOH"/>
    <property type="match status" value="1"/>
</dbReference>
<evidence type="ECO:0000256" key="11">
    <source>
        <dbReference type="ARBA" id="ARBA00023012"/>
    </source>
</evidence>
<evidence type="ECO:0000313" key="16">
    <source>
        <dbReference type="Proteomes" id="UP001232973"/>
    </source>
</evidence>
<reference evidence="15 16" key="1">
    <citation type="submission" date="2023-07" db="EMBL/GenBank/DDBJ databases">
        <title>Genomic Encyclopedia of Type Strains, Phase IV (KMG-IV): sequencing the most valuable type-strain genomes for metagenomic binning, comparative biology and taxonomic classification.</title>
        <authorList>
            <person name="Goeker M."/>
        </authorList>
    </citation>
    <scope>NUCLEOTIDE SEQUENCE [LARGE SCALE GENOMIC DNA]</scope>
    <source>
        <strain evidence="15 16">DSM 4006</strain>
    </source>
</reference>
<keyword evidence="16" id="KW-1185">Reference proteome</keyword>
<dbReference type="Gene3D" id="1.10.287.130">
    <property type="match status" value="1"/>
</dbReference>
<name>A0ABT9XFS9_9BACL</name>
<dbReference type="SMART" id="SM00387">
    <property type="entry name" value="HATPase_c"/>
    <property type="match status" value="1"/>
</dbReference>
<evidence type="ECO:0000256" key="3">
    <source>
        <dbReference type="ARBA" id="ARBA00012438"/>
    </source>
</evidence>
<organism evidence="15 16">
    <name type="scientific">Alicyclobacillus cycloheptanicus</name>
    <dbReference type="NCBI Taxonomy" id="1457"/>
    <lineage>
        <taxon>Bacteria</taxon>
        <taxon>Bacillati</taxon>
        <taxon>Bacillota</taxon>
        <taxon>Bacilli</taxon>
        <taxon>Bacillales</taxon>
        <taxon>Alicyclobacillaceae</taxon>
        <taxon>Alicyclobacillus</taxon>
    </lineage>
</organism>
<evidence type="ECO:0000256" key="7">
    <source>
        <dbReference type="ARBA" id="ARBA00022741"/>
    </source>
</evidence>
<dbReference type="Pfam" id="PF00512">
    <property type="entry name" value="HisKA"/>
    <property type="match status" value="1"/>
</dbReference>
<evidence type="ECO:0000256" key="13">
    <source>
        <dbReference type="SAM" id="Phobius"/>
    </source>
</evidence>
<dbReference type="InterPro" id="IPR050428">
    <property type="entry name" value="TCS_sensor_his_kinase"/>
</dbReference>
<evidence type="ECO:0000256" key="2">
    <source>
        <dbReference type="ARBA" id="ARBA00004370"/>
    </source>
</evidence>
<dbReference type="CDD" id="cd00082">
    <property type="entry name" value="HisKA"/>
    <property type="match status" value="1"/>
</dbReference>
<evidence type="ECO:0000256" key="1">
    <source>
        <dbReference type="ARBA" id="ARBA00000085"/>
    </source>
</evidence>
<evidence type="ECO:0000256" key="5">
    <source>
        <dbReference type="ARBA" id="ARBA00022679"/>
    </source>
</evidence>
<sequence>MFEKVRVRLTVLTVALFVLLYLLTSATIYGVVRYIVFNNVDVLMQSTADRIIQQILLQEIPTRIPSDTYWYVPNAIPQTNATVDVLAELEKLQQKWSATKRWQITWKSPADGKVYRVINQPTPSGGPGPDIMIAQDISGEIRVLTPLRGIILLVGIVGAAIAGGAGFLWAGRALRPIRTAWDRQVQFVADASHELRTPLAVIQSNLDLVLDHTEQTVEENLEWIDNAHSEARRLTRLVEDLLTLARSDANTTPLRIQTVSVTDLVQHVADLFEPIADAKGLALEVINPPDITLQGDPDRLAQLLIILVDNACKYTDTGGHVTLEVTPQRGSILLRVADTGTGIDPADVPHVFDRFYRADKARARGDTEGTGLGLAIAKWITEAHRGKIQLSSTPGVGTTVTVQLPV</sequence>
<protein>
    <recommendedName>
        <fullName evidence="3">histidine kinase</fullName>
        <ecNumber evidence="3">2.7.13.3</ecNumber>
    </recommendedName>
</protein>
<dbReference type="PRINTS" id="PR00344">
    <property type="entry name" value="BCTRLSENSOR"/>
</dbReference>
<dbReference type="SUPFAM" id="SSF55874">
    <property type="entry name" value="ATPase domain of HSP90 chaperone/DNA topoisomerase II/histidine kinase"/>
    <property type="match status" value="1"/>
</dbReference>
<dbReference type="Gene3D" id="3.30.565.10">
    <property type="entry name" value="Histidine kinase-like ATPase, C-terminal domain"/>
    <property type="match status" value="1"/>
</dbReference>
<keyword evidence="6 13" id="KW-0812">Transmembrane</keyword>
<feature type="transmembrane region" description="Helical" evidence="13">
    <location>
        <begin position="12"/>
        <end position="36"/>
    </location>
</feature>
<keyword evidence="5" id="KW-0808">Transferase</keyword>
<accession>A0ABT9XFS9</accession>
<evidence type="ECO:0000256" key="4">
    <source>
        <dbReference type="ARBA" id="ARBA00022553"/>
    </source>
</evidence>
<dbReference type="Proteomes" id="UP001232973">
    <property type="component" value="Unassembled WGS sequence"/>
</dbReference>
<comment type="catalytic activity">
    <reaction evidence="1">
        <text>ATP + protein L-histidine = ADP + protein N-phospho-L-histidine.</text>
        <dbReference type="EC" id="2.7.13.3"/>
    </reaction>
</comment>
<keyword evidence="7" id="KW-0547">Nucleotide-binding</keyword>
<keyword evidence="9" id="KW-0067">ATP-binding</keyword>
<evidence type="ECO:0000256" key="6">
    <source>
        <dbReference type="ARBA" id="ARBA00022692"/>
    </source>
</evidence>
<dbReference type="SMART" id="SM00388">
    <property type="entry name" value="HisKA"/>
    <property type="match status" value="1"/>
</dbReference>
<dbReference type="InterPro" id="IPR036890">
    <property type="entry name" value="HATPase_C_sf"/>
</dbReference>
<evidence type="ECO:0000259" key="14">
    <source>
        <dbReference type="PROSITE" id="PS50109"/>
    </source>
</evidence>
<feature type="transmembrane region" description="Helical" evidence="13">
    <location>
        <begin position="150"/>
        <end position="170"/>
    </location>
</feature>
<dbReference type="Pfam" id="PF02518">
    <property type="entry name" value="HATPase_c"/>
    <property type="match status" value="1"/>
</dbReference>
<keyword evidence="10 13" id="KW-1133">Transmembrane helix</keyword>